<reference evidence="2" key="2">
    <citation type="journal article" date="2017" name="Nat. Plants">
        <title>The Aegilops tauschii genome reveals multiple impacts of transposons.</title>
        <authorList>
            <person name="Zhao G."/>
            <person name="Zou C."/>
            <person name="Li K."/>
            <person name="Wang K."/>
            <person name="Li T."/>
            <person name="Gao L."/>
            <person name="Zhang X."/>
            <person name="Wang H."/>
            <person name="Yang Z."/>
            <person name="Liu X."/>
            <person name="Jiang W."/>
            <person name="Mao L."/>
            <person name="Kong X."/>
            <person name="Jiao Y."/>
            <person name="Jia J."/>
        </authorList>
    </citation>
    <scope>NUCLEOTIDE SEQUENCE [LARGE SCALE GENOMIC DNA]</scope>
    <source>
        <strain evidence="2">cv. AL8/78</strain>
    </source>
</reference>
<dbReference type="EnsemblPlants" id="AET2Gv20032700.1">
    <property type="protein sequence ID" value="AET2Gv20032700.1"/>
    <property type="gene ID" value="AET2Gv20032700"/>
</dbReference>
<evidence type="ECO:0000313" key="1">
    <source>
        <dbReference type="EnsemblPlants" id="AET2Gv20032700.2"/>
    </source>
</evidence>
<dbReference type="Gramene" id="AET2Gv20032700.1">
    <property type="protein sequence ID" value="AET2Gv20032700.1"/>
    <property type="gene ID" value="AET2Gv20032700"/>
</dbReference>
<reference evidence="1" key="4">
    <citation type="submission" date="2019-03" db="UniProtKB">
        <authorList>
            <consortium name="EnsemblPlants"/>
        </authorList>
    </citation>
    <scope>IDENTIFICATION</scope>
</reference>
<protein>
    <submittedName>
        <fullName evidence="1">Uncharacterized protein</fullName>
    </submittedName>
</protein>
<evidence type="ECO:0000313" key="2">
    <source>
        <dbReference type="Proteomes" id="UP000015105"/>
    </source>
</evidence>
<dbReference type="Gramene" id="AET2Gv20032700.2">
    <property type="protein sequence ID" value="AET2Gv20032700.2"/>
    <property type="gene ID" value="AET2Gv20032700"/>
</dbReference>
<proteinExistence type="predicted"/>
<reference evidence="1" key="3">
    <citation type="journal article" date="2017" name="Nature">
        <title>Genome sequence of the progenitor of the wheat D genome Aegilops tauschii.</title>
        <authorList>
            <person name="Luo M.C."/>
            <person name="Gu Y.Q."/>
            <person name="Puiu D."/>
            <person name="Wang H."/>
            <person name="Twardziok S.O."/>
            <person name="Deal K.R."/>
            <person name="Huo N."/>
            <person name="Zhu T."/>
            <person name="Wang L."/>
            <person name="Wang Y."/>
            <person name="McGuire P.E."/>
            <person name="Liu S."/>
            <person name="Long H."/>
            <person name="Ramasamy R.K."/>
            <person name="Rodriguez J.C."/>
            <person name="Van S.L."/>
            <person name="Yuan L."/>
            <person name="Wang Z."/>
            <person name="Xia Z."/>
            <person name="Xiao L."/>
            <person name="Anderson O.D."/>
            <person name="Ouyang S."/>
            <person name="Liang Y."/>
            <person name="Zimin A.V."/>
            <person name="Pertea G."/>
            <person name="Qi P."/>
            <person name="Bennetzen J.L."/>
            <person name="Dai X."/>
            <person name="Dawson M.W."/>
            <person name="Muller H.G."/>
            <person name="Kugler K."/>
            <person name="Rivarola-Duarte L."/>
            <person name="Spannagl M."/>
            <person name="Mayer K.F.X."/>
            <person name="Lu F.H."/>
            <person name="Bevan M.W."/>
            <person name="Leroy P."/>
            <person name="Li P."/>
            <person name="You F.M."/>
            <person name="Sun Q."/>
            <person name="Liu Z."/>
            <person name="Lyons E."/>
            <person name="Wicker T."/>
            <person name="Salzberg S.L."/>
            <person name="Devos K.M."/>
            <person name="Dvorak J."/>
        </authorList>
    </citation>
    <scope>NUCLEOTIDE SEQUENCE [LARGE SCALE GENOMIC DNA]</scope>
    <source>
        <strain evidence="1">cv. AL8/78</strain>
    </source>
</reference>
<accession>A0A453A908</accession>
<keyword evidence="2" id="KW-1185">Reference proteome</keyword>
<dbReference type="Proteomes" id="UP000015105">
    <property type="component" value="Chromosome 2D"/>
</dbReference>
<sequence length="72" mass="8457">RTVHKISTVIKRVINNHPRPRVSGVFCSRVCKSLRSKTELAQNICWTETDRVIKLPKEQMYKQTCLHVPLKR</sequence>
<reference evidence="1" key="5">
    <citation type="journal article" date="2021" name="G3 (Bethesda)">
        <title>Aegilops tauschii genome assembly Aet v5.0 features greater sequence contiguity and improved annotation.</title>
        <authorList>
            <person name="Wang L."/>
            <person name="Zhu T."/>
            <person name="Rodriguez J.C."/>
            <person name="Deal K.R."/>
            <person name="Dubcovsky J."/>
            <person name="McGuire P.E."/>
            <person name="Lux T."/>
            <person name="Spannagl M."/>
            <person name="Mayer K.F.X."/>
            <person name="Baldrich P."/>
            <person name="Meyers B.C."/>
            <person name="Huo N."/>
            <person name="Gu Y.Q."/>
            <person name="Zhou H."/>
            <person name="Devos K.M."/>
            <person name="Bennetzen J.L."/>
            <person name="Unver T."/>
            <person name="Budak H."/>
            <person name="Gulick P.J."/>
            <person name="Galiba G."/>
            <person name="Kalapos B."/>
            <person name="Nelson D.R."/>
            <person name="Li P."/>
            <person name="You F.M."/>
            <person name="Luo M.C."/>
            <person name="Dvorak J."/>
        </authorList>
    </citation>
    <scope>NUCLEOTIDE SEQUENCE [LARGE SCALE GENOMIC DNA]</scope>
    <source>
        <strain evidence="1">cv. AL8/78</strain>
    </source>
</reference>
<reference evidence="2" key="1">
    <citation type="journal article" date="2014" name="Science">
        <title>Ancient hybridizations among the ancestral genomes of bread wheat.</title>
        <authorList>
            <consortium name="International Wheat Genome Sequencing Consortium,"/>
            <person name="Marcussen T."/>
            <person name="Sandve S.R."/>
            <person name="Heier L."/>
            <person name="Spannagl M."/>
            <person name="Pfeifer M."/>
            <person name="Jakobsen K.S."/>
            <person name="Wulff B.B."/>
            <person name="Steuernagel B."/>
            <person name="Mayer K.F."/>
            <person name="Olsen O.A."/>
        </authorList>
    </citation>
    <scope>NUCLEOTIDE SEQUENCE [LARGE SCALE GENOMIC DNA]</scope>
    <source>
        <strain evidence="2">cv. AL8/78</strain>
    </source>
</reference>
<organism evidence="1 2">
    <name type="scientific">Aegilops tauschii subsp. strangulata</name>
    <name type="common">Goatgrass</name>
    <dbReference type="NCBI Taxonomy" id="200361"/>
    <lineage>
        <taxon>Eukaryota</taxon>
        <taxon>Viridiplantae</taxon>
        <taxon>Streptophyta</taxon>
        <taxon>Embryophyta</taxon>
        <taxon>Tracheophyta</taxon>
        <taxon>Spermatophyta</taxon>
        <taxon>Magnoliopsida</taxon>
        <taxon>Liliopsida</taxon>
        <taxon>Poales</taxon>
        <taxon>Poaceae</taxon>
        <taxon>BOP clade</taxon>
        <taxon>Pooideae</taxon>
        <taxon>Triticodae</taxon>
        <taxon>Triticeae</taxon>
        <taxon>Triticinae</taxon>
        <taxon>Aegilops</taxon>
    </lineage>
</organism>
<dbReference type="EnsemblPlants" id="AET2Gv20032700.2">
    <property type="protein sequence ID" value="AET2Gv20032700.2"/>
    <property type="gene ID" value="AET2Gv20032700"/>
</dbReference>
<dbReference type="AlphaFoldDB" id="A0A453A908"/>
<name>A0A453A908_AEGTS</name>